<evidence type="ECO:0000259" key="1">
    <source>
        <dbReference type="Pfam" id="PF25056"/>
    </source>
</evidence>
<dbReference type="InterPro" id="IPR056695">
    <property type="entry name" value="DUF7793"/>
</dbReference>
<keyword evidence="3" id="KW-1185">Reference proteome</keyword>
<dbReference type="Proteomes" id="UP001398556">
    <property type="component" value="Unassembled WGS sequence"/>
</dbReference>
<proteinExistence type="predicted"/>
<sequence length="131" mass="15364">MVIKDGENDFIKFWIEDDILYSEFKKPTIGTKENLKALIDLRHQISAGEKQYWCYDFAGIQSYDKDARDYADKNGQEYLHACAVILNSHITKFILNTFMRLKNPVVPLKGFTKKSEAVKWLNELKRKNDQI</sequence>
<comment type="caution">
    <text evidence="2">The sequence shown here is derived from an EMBL/GenBank/DDBJ whole genome shotgun (WGS) entry which is preliminary data.</text>
</comment>
<evidence type="ECO:0000313" key="3">
    <source>
        <dbReference type="Proteomes" id="UP001398556"/>
    </source>
</evidence>
<dbReference type="Gene3D" id="3.40.970.30">
    <property type="entry name" value="yp_829618.1 like domains"/>
    <property type="match status" value="1"/>
</dbReference>
<evidence type="ECO:0000313" key="2">
    <source>
        <dbReference type="EMBL" id="MEL1240792.1"/>
    </source>
</evidence>
<name>A0ABU9HLD6_9FLAO</name>
<dbReference type="EMBL" id="JBBYHU010000010">
    <property type="protein sequence ID" value="MEL1240792.1"/>
    <property type="molecule type" value="Genomic_DNA"/>
</dbReference>
<feature type="domain" description="DUF7793" evidence="1">
    <location>
        <begin position="13"/>
        <end position="125"/>
    </location>
</feature>
<organism evidence="2 3">
    <name type="scientific">Flavobacterium flavipallidum</name>
    <dbReference type="NCBI Taxonomy" id="3139140"/>
    <lineage>
        <taxon>Bacteria</taxon>
        <taxon>Pseudomonadati</taxon>
        <taxon>Bacteroidota</taxon>
        <taxon>Flavobacteriia</taxon>
        <taxon>Flavobacteriales</taxon>
        <taxon>Flavobacteriaceae</taxon>
        <taxon>Flavobacterium</taxon>
    </lineage>
</organism>
<dbReference type="RefSeq" id="WP_341700020.1">
    <property type="nucleotide sequence ID" value="NZ_JBBYHU010000010.1"/>
</dbReference>
<gene>
    <name evidence="2" type="ORF">AAEO59_07000</name>
</gene>
<dbReference type="Pfam" id="PF25056">
    <property type="entry name" value="DUF7793"/>
    <property type="match status" value="1"/>
</dbReference>
<reference evidence="2 3" key="1">
    <citation type="submission" date="2024-04" db="EMBL/GenBank/DDBJ databases">
        <title>Flavobacterium sp. DGU99 16S ribosomal RNA gene Genome sequencing and assembly.</title>
        <authorList>
            <person name="Park S."/>
        </authorList>
    </citation>
    <scope>NUCLEOTIDE SEQUENCE [LARGE SCALE GENOMIC DNA]</scope>
    <source>
        <strain evidence="2 3">DGU99</strain>
    </source>
</reference>
<protein>
    <recommendedName>
        <fullName evidence="1">DUF7793 domain-containing protein</fullName>
    </recommendedName>
</protein>
<accession>A0ABU9HLD6</accession>